<dbReference type="AlphaFoldDB" id="A0A8K0UWK8"/>
<dbReference type="GO" id="GO:0000480">
    <property type="term" value="P:endonucleolytic cleavage in 5'-ETS of tricistronic rRNA transcript (SSU-rRNA, 5.8S rRNA, LSU-rRNA)"/>
    <property type="evidence" value="ECO:0007669"/>
    <property type="project" value="TreeGrafter"/>
</dbReference>
<evidence type="ECO:0000256" key="4">
    <source>
        <dbReference type="ARBA" id="ARBA00031929"/>
    </source>
</evidence>
<sequence length="786" mass="87243">MPRENRKRGKKHKKSAEQEPAQDFVPQQEVEPTPEAGPSWISRAPANCEEDREAPFGYVDAEVKAYFRTVDVQIREWQEEQAVPEAEDDSDPNEDRRLFFVAALNEMSGKEKQLATDPDCSGILERMAYSMDDFARRVFIDRLSGSYEQLLKHRFASHVCQTLLTVAGDTITRECRGILPSAHDSEDSDDLRTLTQLVLDICEEITPTFSSLVLDPFASHVVRALLSLLIPELANHTNANGPSTIRSKKSAAYKAKQGPLKSVFTSLDRDTNVTGPVARPDGFSAAARRFVMDLRDKLDGNEVRALAANQVASPVLQLLLEVEARQQMSDEPGSLMDSVLTGMITTLHEDDEAKPEASDYVGTLLRDPTSSHLLETLVSRSPGKVFNVLWATYFQGKLPRLAVHPVANFVVAKAIMRLSAAQLSDACQELDGVTGKILKSARIGVFRAMVDRASELRQQESIVLEAICNAFGLQNIADRANLVPCVLRLLPLQDFKALPSESHDSNRHGHEHRSKKQTEDPSEPKTQGAVLLQTMLSLPSPHNQIIIDSVFSQSMDDLLAMSRHVTSSRVFDALLDSTAVPLKAKRQFILKFMGHFHTLADDRIGSRVADRCWASADPYLKEKIARSLIYHEQTLAASFYGKFFARRLNLNLLRRDTEKWKNLQITSKPNPPPPPPAAPAPAPVPEPSSTVDPPADVSPRKSGKRKRREQPEDEIDQLFSTALGKKTKKAELSSEHAAEKPAPEKESKSTKAEKGAGRDRVMEDVLGAIKTAPKSEVRSSKKKRLK</sequence>
<keyword evidence="2" id="KW-0677">Repeat</keyword>
<dbReference type="GO" id="GO:0030686">
    <property type="term" value="C:90S preribosome"/>
    <property type="evidence" value="ECO:0007669"/>
    <property type="project" value="TreeGrafter"/>
</dbReference>
<gene>
    <name evidence="6" type="ORF">BXZ70DRAFT_921046</name>
</gene>
<dbReference type="SMART" id="SM00025">
    <property type="entry name" value="Pumilio"/>
    <property type="match status" value="5"/>
</dbReference>
<evidence type="ECO:0000256" key="1">
    <source>
        <dbReference type="ARBA" id="ARBA00016427"/>
    </source>
</evidence>
<dbReference type="InterPro" id="IPR040000">
    <property type="entry name" value="NOP9"/>
</dbReference>
<feature type="compositionally biased region" description="Basic and acidic residues" evidence="5">
    <location>
        <begin position="729"/>
        <end position="763"/>
    </location>
</feature>
<dbReference type="Gene3D" id="1.25.10.10">
    <property type="entry name" value="Leucine-rich Repeat Variant"/>
    <property type="match status" value="3"/>
</dbReference>
<dbReference type="Pfam" id="PF22493">
    <property type="entry name" value="PUF_NOP9"/>
    <property type="match status" value="1"/>
</dbReference>
<feature type="compositionally biased region" description="Pro residues" evidence="5">
    <location>
        <begin position="669"/>
        <end position="686"/>
    </location>
</feature>
<dbReference type="GO" id="GO:0000056">
    <property type="term" value="P:ribosomal small subunit export from nucleus"/>
    <property type="evidence" value="ECO:0007669"/>
    <property type="project" value="TreeGrafter"/>
</dbReference>
<feature type="compositionally biased region" description="Basic residues" evidence="5">
    <location>
        <begin position="1"/>
        <end position="14"/>
    </location>
</feature>
<dbReference type="SUPFAM" id="SSF48371">
    <property type="entry name" value="ARM repeat"/>
    <property type="match status" value="2"/>
</dbReference>
<dbReference type="PANTHER" id="PTHR13102:SF0">
    <property type="entry name" value="NUCLEOLAR PROTEIN 9"/>
    <property type="match status" value="1"/>
</dbReference>
<dbReference type="Proteomes" id="UP000813824">
    <property type="component" value="Unassembled WGS sequence"/>
</dbReference>
<feature type="region of interest" description="Disordered" evidence="5">
    <location>
        <begin position="500"/>
        <end position="526"/>
    </location>
</feature>
<reference evidence="6" key="1">
    <citation type="journal article" date="2021" name="New Phytol.">
        <title>Evolutionary innovations through gain and loss of genes in the ectomycorrhizal Boletales.</title>
        <authorList>
            <person name="Wu G."/>
            <person name="Miyauchi S."/>
            <person name="Morin E."/>
            <person name="Kuo A."/>
            <person name="Drula E."/>
            <person name="Varga T."/>
            <person name="Kohler A."/>
            <person name="Feng B."/>
            <person name="Cao Y."/>
            <person name="Lipzen A."/>
            <person name="Daum C."/>
            <person name="Hundley H."/>
            <person name="Pangilinan J."/>
            <person name="Johnson J."/>
            <person name="Barry K."/>
            <person name="LaButti K."/>
            <person name="Ng V."/>
            <person name="Ahrendt S."/>
            <person name="Min B."/>
            <person name="Choi I.G."/>
            <person name="Park H."/>
            <person name="Plett J.M."/>
            <person name="Magnuson J."/>
            <person name="Spatafora J.W."/>
            <person name="Nagy L.G."/>
            <person name="Henrissat B."/>
            <person name="Grigoriev I.V."/>
            <person name="Yang Z.L."/>
            <person name="Xu J."/>
            <person name="Martin F.M."/>
        </authorList>
    </citation>
    <scope>NUCLEOTIDE SEQUENCE</scope>
    <source>
        <strain evidence="6">KKN 215</strain>
    </source>
</reference>
<evidence type="ECO:0000256" key="3">
    <source>
        <dbReference type="ARBA" id="ARBA00030932"/>
    </source>
</evidence>
<dbReference type="GO" id="GO:0005730">
    <property type="term" value="C:nucleolus"/>
    <property type="evidence" value="ECO:0007669"/>
    <property type="project" value="TreeGrafter"/>
</dbReference>
<dbReference type="EMBL" id="JAEVFJ010000004">
    <property type="protein sequence ID" value="KAH8105489.1"/>
    <property type="molecule type" value="Genomic_DNA"/>
</dbReference>
<dbReference type="InterPro" id="IPR011989">
    <property type="entry name" value="ARM-like"/>
</dbReference>
<dbReference type="InterPro" id="IPR016024">
    <property type="entry name" value="ARM-type_fold"/>
</dbReference>
<dbReference type="GO" id="GO:0003723">
    <property type="term" value="F:RNA binding"/>
    <property type="evidence" value="ECO:0007669"/>
    <property type="project" value="InterPro"/>
</dbReference>
<feature type="region of interest" description="Disordered" evidence="5">
    <location>
        <begin position="1"/>
        <end position="47"/>
    </location>
</feature>
<dbReference type="InterPro" id="IPR001313">
    <property type="entry name" value="Pumilio_RNA-bd_rpt"/>
</dbReference>
<dbReference type="GO" id="GO:0000472">
    <property type="term" value="P:endonucleolytic cleavage to generate mature 5'-end of SSU-rRNA from (SSU-rRNA, 5.8S rRNA, LSU-rRNA)"/>
    <property type="evidence" value="ECO:0007669"/>
    <property type="project" value="TreeGrafter"/>
</dbReference>
<evidence type="ECO:0000313" key="6">
    <source>
        <dbReference type="EMBL" id="KAH8105489.1"/>
    </source>
</evidence>
<keyword evidence="7" id="KW-1185">Reference proteome</keyword>
<evidence type="ECO:0000313" key="7">
    <source>
        <dbReference type="Proteomes" id="UP000813824"/>
    </source>
</evidence>
<evidence type="ECO:0000256" key="5">
    <source>
        <dbReference type="SAM" id="MobiDB-lite"/>
    </source>
</evidence>
<name>A0A8K0UWK8_9AGAR</name>
<protein>
    <recommendedName>
        <fullName evidence="1">Nucleolar protein 9</fullName>
    </recommendedName>
    <alternativeName>
        <fullName evidence="3 4">Pumilio domain-containing protein NOP9</fullName>
    </alternativeName>
</protein>
<accession>A0A8K0UWK8</accession>
<organism evidence="6 7">
    <name type="scientific">Cristinia sonorae</name>
    <dbReference type="NCBI Taxonomy" id="1940300"/>
    <lineage>
        <taxon>Eukaryota</taxon>
        <taxon>Fungi</taxon>
        <taxon>Dikarya</taxon>
        <taxon>Basidiomycota</taxon>
        <taxon>Agaricomycotina</taxon>
        <taxon>Agaricomycetes</taxon>
        <taxon>Agaricomycetidae</taxon>
        <taxon>Agaricales</taxon>
        <taxon>Pleurotineae</taxon>
        <taxon>Stephanosporaceae</taxon>
        <taxon>Cristinia</taxon>
    </lineage>
</organism>
<dbReference type="PANTHER" id="PTHR13102">
    <property type="entry name" value="NUCLEOLAR PROTEIN 9"/>
    <property type="match status" value="1"/>
</dbReference>
<dbReference type="OrthoDB" id="392571at2759"/>
<dbReference type="GO" id="GO:0030688">
    <property type="term" value="C:preribosome, small subunit precursor"/>
    <property type="evidence" value="ECO:0007669"/>
    <property type="project" value="TreeGrafter"/>
</dbReference>
<feature type="region of interest" description="Disordered" evidence="5">
    <location>
        <begin position="664"/>
        <end position="786"/>
    </location>
</feature>
<evidence type="ECO:0000256" key="2">
    <source>
        <dbReference type="ARBA" id="ARBA00022737"/>
    </source>
</evidence>
<comment type="caution">
    <text evidence="6">The sequence shown here is derived from an EMBL/GenBank/DDBJ whole genome shotgun (WGS) entry which is preliminary data.</text>
</comment>
<dbReference type="GO" id="GO:0000447">
    <property type="term" value="P:endonucleolytic cleavage in ITS1 to separate SSU-rRNA from 5.8S rRNA and LSU-rRNA from tricistronic rRNA transcript (SSU-rRNA, 5.8S rRNA, LSU-rRNA)"/>
    <property type="evidence" value="ECO:0007669"/>
    <property type="project" value="TreeGrafter"/>
</dbReference>
<proteinExistence type="predicted"/>